<name>A0A2I0HI72_PUNGR</name>
<proteinExistence type="predicted"/>
<dbReference type="AlphaFoldDB" id="A0A2I0HI72"/>
<reference evidence="1 2" key="1">
    <citation type="submission" date="2017-11" db="EMBL/GenBank/DDBJ databases">
        <title>De-novo sequencing of pomegranate (Punica granatum L.) genome.</title>
        <authorList>
            <person name="Akparov Z."/>
            <person name="Amiraslanov A."/>
            <person name="Hajiyeva S."/>
            <person name="Abbasov M."/>
            <person name="Kaur K."/>
            <person name="Hamwieh A."/>
            <person name="Solovyev V."/>
            <person name="Salamov A."/>
            <person name="Braich B."/>
            <person name="Kosarev P."/>
            <person name="Mahmoud A."/>
            <person name="Hajiyev E."/>
            <person name="Babayeva S."/>
            <person name="Izzatullayeva V."/>
            <person name="Mammadov A."/>
            <person name="Mammadov A."/>
            <person name="Sharifova S."/>
            <person name="Ojaghi J."/>
            <person name="Eynullazada K."/>
            <person name="Bayramov B."/>
            <person name="Abdulazimova A."/>
            <person name="Shahmuradov I."/>
        </authorList>
    </citation>
    <scope>NUCLEOTIDE SEQUENCE [LARGE SCALE GENOMIC DNA]</scope>
    <source>
        <strain evidence="2">cv. AG2017</strain>
        <tissue evidence="1">Leaf</tissue>
    </source>
</reference>
<keyword evidence="2" id="KW-1185">Reference proteome</keyword>
<gene>
    <name evidence="1" type="ORF">CRG98_048220</name>
</gene>
<organism evidence="1 2">
    <name type="scientific">Punica granatum</name>
    <name type="common">Pomegranate</name>
    <dbReference type="NCBI Taxonomy" id="22663"/>
    <lineage>
        <taxon>Eukaryota</taxon>
        <taxon>Viridiplantae</taxon>
        <taxon>Streptophyta</taxon>
        <taxon>Embryophyta</taxon>
        <taxon>Tracheophyta</taxon>
        <taxon>Spermatophyta</taxon>
        <taxon>Magnoliopsida</taxon>
        <taxon>eudicotyledons</taxon>
        <taxon>Gunneridae</taxon>
        <taxon>Pentapetalae</taxon>
        <taxon>rosids</taxon>
        <taxon>malvids</taxon>
        <taxon>Myrtales</taxon>
        <taxon>Lythraceae</taxon>
        <taxon>Punica</taxon>
    </lineage>
</organism>
<protein>
    <submittedName>
        <fullName evidence="1">Uncharacterized protein</fullName>
    </submittedName>
</protein>
<evidence type="ECO:0000313" key="2">
    <source>
        <dbReference type="Proteomes" id="UP000233551"/>
    </source>
</evidence>
<comment type="caution">
    <text evidence="1">The sequence shown here is derived from an EMBL/GenBank/DDBJ whole genome shotgun (WGS) entry which is preliminary data.</text>
</comment>
<evidence type="ECO:0000313" key="1">
    <source>
        <dbReference type="EMBL" id="PKI31388.1"/>
    </source>
</evidence>
<dbReference type="Proteomes" id="UP000233551">
    <property type="component" value="Unassembled WGS sequence"/>
</dbReference>
<dbReference type="EMBL" id="PGOL01008916">
    <property type="protein sequence ID" value="PKI31388.1"/>
    <property type="molecule type" value="Genomic_DNA"/>
</dbReference>
<accession>A0A2I0HI72</accession>
<sequence length="143" mass="16824">MEEESITLTTFNTPQGRWIPKPTREKACWECKKVRLSHLECPKKRKESRTLRALGHERETCANIIRKNDDRTSSHQVNPLKEEIEEEIPEKEFSLLDELVAHPMMPKVEENRALLGELYGKFDYKVKYYAPPSFYMNEPIVST</sequence>